<keyword evidence="1" id="KW-0812">Transmembrane</keyword>
<keyword evidence="3" id="KW-1185">Reference proteome</keyword>
<feature type="transmembrane region" description="Helical" evidence="1">
    <location>
        <begin position="170"/>
        <end position="188"/>
    </location>
</feature>
<accession>A0AAD8JLA9</accession>
<dbReference type="AlphaFoldDB" id="A0AAD8JLA9"/>
<gene>
    <name evidence="2" type="ORF">POM88_004361</name>
</gene>
<protein>
    <submittedName>
        <fullName evidence="2">Uncharacterized protein</fullName>
    </submittedName>
</protein>
<keyword evidence="1" id="KW-1133">Transmembrane helix</keyword>
<sequence length="208" mass="23899">MNKYIYIQYICSCTFIYLDEESQTLKKRPLSLSKTRLMAAFLFLLLPSKEIIIATSPAETFDEDIDIGILLFIVGSSGYLLWKGYGRLKVKGNRDNWHKKVDGMNKYIYLQYICSCTFIYLDEESETLKKRPLSLSKTRLMAAFLFLLLPSKEIIIATSPAETFDEDIDIGILLFIVGSSGYLLWKGYGRLKVKGNRDKLYTFNSTTL</sequence>
<feature type="transmembrane region" description="Helical" evidence="1">
    <location>
        <begin position="67"/>
        <end position="85"/>
    </location>
</feature>
<comment type="caution">
    <text evidence="2">The sequence shown here is derived from an EMBL/GenBank/DDBJ whole genome shotgun (WGS) entry which is preliminary data.</text>
</comment>
<organism evidence="2 3">
    <name type="scientific">Heracleum sosnowskyi</name>
    <dbReference type="NCBI Taxonomy" id="360622"/>
    <lineage>
        <taxon>Eukaryota</taxon>
        <taxon>Viridiplantae</taxon>
        <taxon>Streptophyta</taxon>
        <taxon>Embryophyta</taxon>
        <taxon>Tracheophyta</taxon>
        <taxon>Spermatophyta</taxon>
        <taxon>Magnoliopsida</taxon>
        <taxon>eudicotyledons</taxon>
        <taxon>Gunneridae</taxon>
        <taxon>Pentapetalae</taxon>
        <taxon>asterids</taxon>
        <taxon>campanulids</taxon>
        <taxon>Apiales</taxon>
        <taxon>Apiaceae</taxon>
        <taxon>Apioideae</taxon>
        <taxon>apioid superclade</taxon>
        <taxon>Tordylieae</taxon>
        <taxon>Tordyliinae</taxon>
        <taxon>Heracleum</taxon>
    </lineage>
</organism>
<reference evidence="2" key="1">
    <citation type="submission" date="2023-02" db="EMBL/GenBank/DDBJ databases">
        <title>Genome of toxic invasive species Heracleum sosnowskyi carries increased number of genes despite the absence of recent whole-genome duplications.</title>
        <authorList>
            <person name="Schelkunov M."/>
            <person name="Shtratnikova V."/>
            <person name="Makarenko M."/>
            <person name="Klepikova A."/>
            <person name="Omelchenko D."/>
            <person name="Novikova G."/>
            <person name="Obukhova E."/>
            <person name="Bogdanov V."/>
            <person name="Penin A."/>
            <person name="Logacheva M."/>
        </authorList>
    </citation>
    <scope>NUCLEOTIDE SEQUENCE</scope>
    <source>
        <strain evidence="2">Hsosn_3</strain>
        <tissue evidence="2">Leaf</tissue>
    </source>
</reference>
<proteinExistence type="predicted"/>
<feature type="transmembrane region" description="Helical" evidence="1">
    <location>
        <begin position="37"/>
        <end position="55"/>
    </location>
</feature>
<evidence type="ECO:0000313" key="3">
    <source>
        <dbReference type="Proteomes" id="UP001237642"/>
    </source>
</evidence>
<evidence type="ECO:0000313" key="2">
    <source>
        <dbReference type="EMBL" id="KAK1404756.1"/>
    </source>
</evidence>
<keyword evidence="1" id="KW-0472">Membrane</keyword>
<reference evidence="2" key="2">
    <citation type="submission" date="2023-05" db="EMBL/GenBank/DDBJ databases">
        <authorList>
            <person name="Schelkunov M.I."/>
        </authorList>
    </citation>
    <scope>NUCLEOTIDE SEQUENCE</scope>
    <source>
        <strain evidence="2">Hsosn_3</strain>
        <tissue evidence="2">Leaf</tissue>
    </source>
</reference>
<feature type="transmembrane region" description="Helical" evidence="1">
    <location>
        <begin position="140"/>
        <end position="158"/>
    </location>
</feature>
<dbReference type="EMBL" id="JAUIZM010000001">
    <property type="protein sequence ID" value="KAK1404756.1"/>
    <property type="molecule type" value="Genomic_DNA"/>
</dbReference>
<evidence type="ECO:0000256" key="1">
    <source>
        <dbReference type="SAM" id="Phobius"/>
    </source>
</evidence>
<name>A0AAD8JLA9_9APIA</name>
<dbReference type="Proteomes" id="UP001237642">
    <property type="component" value="Unassembled WGS sequence"/>
</dbReference>